<name>A0A4Y7TUQ7_COPMI</name>
<dbReference type="InterPro" id="IPR048661">
    <property type="entry name" value="CPL1-like"/>
</dbReference>
<comment type="caution">
    <text evidence="5">The sequence shown here is derived from an EMBL/GenBank/DDBJ whole genome shotgun (WGS) entry which is preliminary data.</text>
</comment>
<dbReference type="EMBL" id="QPFP01000004">
    <property type="protein sequence ID" value="TEB37332.1"/>
    <property type="molecule type" value="Genomic_DNA"/>
</dbReference>
<dbReference type="AlphaFoldDB" id="A0A4Y7TUQ7"/>
<evidence type="ECO:0000259" key="3">
    <source>
        <dbReference type="Pfam" id="PF07699"/>
    </source>
</evidence>
<feature type="domain" description="Tyrosine-protein kinase ephrin type A/B receptor-like" evidence="3">
    <location>
        <begin position="153"/>
        <end position="192"/>
    </location>
</feature>
<protein>
    <submittedName>
        <fullName evidence="5">Uncharacterized protein</fullName>
    </submittedName>
</protein>
<dbReference type="Gene3D" id="2.10.50.10">
    <property type="entry name" value="Tumor Necrosis Factor Receptor, subunit A, domain 2"/>
    <property type="match status" value="3"/>
</dbReference>
<feature type="compositionally biased region" description="Polar residues" evidence="1">
    <location>
        <begin position="186"/>
        <end position="210"/>
    </location>
</feature>
<evidence type="ECO:0000256" key="1">
    <source>
        <dbReference type="SAM" id="MobiDB-lite"/>
    </source>
</evidence>
<evidence type="ECO:0000313" key="5">
    <source>
        <dbReference type="EMBL" id="TEB37332.1"/>
    </source>
</evidence>
<dbReference type="InterPro" id="IPR011641">
    <property type="entry name" value="Tyr-kin_ephrin_A/B_rcpt-like"/>
</dbReference>
<reference evidence="5 6" key="1">
    <citation type="journal article" date="2019" name="Nat. Ecol. Evol.">
        <title>Megaphylogeny resolves global patterns of mushroom evolution.</title>
        <authorList>
            <person name="Varga T."/>
            <person name="Krizsan K."/>
            <person name="Foldi C."/>
            <person name="Dima B."/>
            <person name="Sanchez-Garcia M."/>
            <person name="Sanchez-Ramirez S."/>
            <person name="Szollosi G.J."/>
            <person name="Szarkandi J.G."/>
            <person name="Papp V."/>
            <person name="Albert L."/>
            <person name="Andreopoulos W."/>
            <person name="Angelini C."/>
            <person name="Antonin V."/>
            <person name="Barry K.W."/>
            <person name="Bougher N.L."/>
            <person name="Buchanan P."/>
            <person name="Buyck B."/>
            <person name="Bense V."/>
            <person name="Catcheside P."/>
            <person name="Chovatia M."/>
            <person name="Cooper J."/>
            <person name="Damon W."/>
            <person name="Desjardin D."/>
            <person name="Finy P."/>
            <person name="Geml J."/>
            <person name="Haridas S."/>
            <person name="Hughes K."/>
            <person name="Justo A."/>
            <person name="Karasinski D."/>
            <person name="Kautmanova I."/>
            <person name="Kiss B."/>
            <person name="Kocsube S."/>
            <person name="Kotiranta H."/>
            <person name="LaButti K.M."/>
            <person name="Lechner B.E."/>
            <person name="Liimatainen K."/>
            <person name="Lipzen A."/>
            <person name="Lukacs Z."/>
            <person name="Mihaltcheva S."/>
            <person name="Morgado L.N."/>
            <person name="Niskanen T."/>
            <person name="Noordeloos M.E."/>
            <person name="Ohm R.A."/>
            <person name="Ortiz-Santana B."/>
            <person name="Ovrebo C."/>
            <person name="Racz N."/>
            <person name="Riley R."/>
            <person name="Savchenko A."/>
            <person name="Shiryaev A."/>
            <person name="Soop K."/>
            <person name="Spirin V."/>
            <person name="Szebenyi C."/>
            <person name="Tomsovsky M."/>
            <person name="Tulloss R.E."/>
            <person name="Uehling J."/>
            <person name="Grigoriev I.V."/>
            <person name="Vagvolgyi C."/>
            <person name="Papp T."/>
            <person name="Martin F.M."/>
            <person name="Miettinen O."/>
            <person name="Hibbett D.S."/>
            <person name="Nagy L.G."/>
        </authorList>
    </citation>
    <scope>NUCLEOTIDE SEQUENCE [LARGE SCALE GENOMIC DNA]</scope>
    <source>
        <strain evidence="5 6">FP101781</strain>
    </source>
</reference>
<evidence type="ECO:0000256" key="2">
    <source>
        <dbReference type="SAM" id="SignalP"/>
    </source>
</evidence>
<dbReference type="PANTHER" id="PTHR46967:SF2">
    <property type="entry name" value="SUSHI, VON WILLEBRAND FACTOR TYPE A, EGF AND PENTRAXIN DOMAIN-CONTAINING PROTEIN 1-LIKE"/>
    <property type="match status" value="1"/>
</dbReference>
<dbReference type="STRING" id="71717.A0A4Y7TUQ7"/>
<organism evidence="5 6">
    <name type="scientific">Coprinellus micaceus</name>
    <name type="common">Glistening ink-cap mushroom</name>
    <name type="synonym">Coprinus micaceus</name>
    <dbReference type="NCBI Taxonomy" id="71717"/>
    <lineage>
        <taxon>Eukaryota</taxon>
        <taxon>Fungi</taxon>
        <taxon>Dikarya</taxon>
        <taxon>Basidiomycota</taxon>
        <taxon>Agaricomycotina</taxon>
        <taxon>Agaricomycetes</taxon>
        <taxon>Agaricomycetidae</taxon>
        <taxon>Agaricales</taxon>
        <taxon>Agaricineae</taxon>
        <taxon>Psathyrellaceae</taxon>
        <taxon>Coprinellus</taxon>
    </lineage>
</organism>
<evidence type="ECO:0000313" key="6">
    <source>
        <dbReference type="Proteomes" id="UP000298030"/>
    </source>
</evidence>
<feature type="domain" description="Protein CPL1-like" evidence="4">
    <location>
        <begin position="253"/>
        <end position="318"/>
    </location>
</feature>
<evidence type="ECO:0000259" key="4">
    <source>
        <dbReference type="Pfam" id="PF21671"/>
    </source>
</evidence>
<proteinExistence type="predicted"/>
<dbReference type="SMART" id="SM01411">
    <property type="entry name" value="Ephrin_rec_like"/>
    <property type="match status" value="3"/>
</dbReference>
<dbReference type="SUPFAM" id="SSF57184">
    <property type="entry name" value="Growth factor receptor domain"/>
    <property type="match status" value="1"/>
</dbReference>
<dbReference type="Proteomes" id="UP000298030">
    <property type="component" value="Unassembled WGS sequence"/>
</dbReference>
<feature type="domain" description="Tyrosine-protein kinase ephrin type A/B receptor-like" evidence="3">
    <location>
        <begin position="44"/>
        <end position="91"/>
    </location>
</feature>
<dbReference type="InterPro" id="IPR009030">
    <property type="entry name" value="Growth_fac_rcpt_cys_sf"/>
</dbReference>
<sequence>MLFAKLTLFSTLLTAAHPALSLKESLKNRHNTLVGRTNDRCAPGSYSSTGYSPCTLCPAGTYSKEYQQKSCISCRSGYYCPSPGQTSETACQPGTYSPSAGSSSCSSCPPGYMCPSSSLSNPQQCSPGRYSQGGEKECPRCPAGYFNNIHKATDCCPCPAGWFNANAGNTNCQMCPNQTPYSNPGTASMGQCTSKPGSWTPSKTSSQPSDGSCPPSHPLPSSIPKRHVKPKPKCAKSNEEACPIYSGLQLTGYGCMDVKSNLESCGGCIEYMFDGRPTGGRDCSAIAFANEVGCVKGKCRVGSCRHGFIVSLDAQSCVPSFGINPT</sequence>
<dbReference type="PANTHER" id="PTHR46967">
    <property type="entry name" value="INSULIN-LIKE GROWTH FACTOR BINDING PROTEIN,N-TERMINAL"/>
    <property type="match status" value="1"/>
</dbReference>
<feature type="region of interest" description="Disordered" evidence="1">
    <location>
        <begin position="186"/>
        <end position="232"/>
    </location>
</feature>
<dbReference type="Pfam" id="PF07699">
    <property type="entry name" value="Ephrin_rec_like"/>
    <property type="match status" value="2"/>
</dbReference>
<accession>A0A4Y7TUQ7</accession>
<feature type="signal peptide" evidence="2">
    <location>
        <begin position="1"/>
        <end position="21"/>
    </location>
</feature>
<keyword evidence="6" id="KW-1185">Reference proteome</keyword>
<gene>
    <name evidence="5" type="ORF">FA13DRAFT_1621795</name>
</gene>
<dbReference type="Pfam" id="PF21671">
    <property type="entry name" value="CPL1-like"/>
    <property type="match status" value="1"/>
</dbReference>
<dbReference type="OrthoDB" id="439917at2759"/>
<keyword evidence="2" id="KW-0732">Signal</keyword>
<feature type="chain" id="PRO_5021259162" evidence="2">
    <location>
        <begin position="22"/>
        <end position="326"/>
    </location>
</feature>